<sequence length="606" mass="65703">MGLFSRRKREEPQEPLVSDRSDQPVGSADAAPTAQTASKVSAPSHTLEKGSGLYAVAQMMRKKGSGELTLDLKQNGNDMNLTLHENGQELEETVVVPGNEWFDGIAQLYVDEEKGARGPFNRALIVLDGSEDSNVQASFLNTEMGTSHNLQYTVPAGVVSPFDEQDETEPAQDHSRFAVADKEEEKSAFSAQDRLSRVSQRITTEEEPPAAQESFKAVAFGTEKNDVENDEHTSTADSSDASAGTTEDVADEDNPFVSDGEPEENAGALNSLSPAEEEAISEELEETRFVQSRDVIDELEDHSSQNARIESTELDTHSASHAEKDIQGSEQTRNDQRSSSEAPAVTSAPDISLATATMPDYVDDEWEEETASEQTNQAPRTHQDKNTAGADEKTVATSAAGRFTVMQPHTPAASSSSQTVAAEVPEAASGVDVAPSFSATGGTFSKPSTTNLAEGNLVLTEAEVVNRLAGVQKALFGENGSARDVSTVLIRIRTLGSYYDALTHVRQGGFWDQKRTFDLIPEDELNVLQLKADSYKEGFGSPLAMNIRLTPGIPPQVKFDYQNEGAFAKYSDELPAQQYVEELRMFPRTGANIPDHMNRALASWTL</sequence>
<dbReference type="RefSeq" id="WP_190617031.1">
    <property type="nucleotide sequence ID" value="NZ_CP061538.1"/>
</dbReference>
<reference evidence="2 3" key="1">
    <citation type="submission" date="2020-09" db="EMBL/GenBank/DDBJ databases">
        <title>Investigation of environmental microbe.</title>
        <authorList>
            <person name="Ou Y."/>
            <person name="Kang Q."/>
        </authorList>
    </citation>
    <scope>NUCLEOTIDE SEQUENCE [LARGE SCALE GENOMIC DNA]</scope>
    <source>
        <strain evidence="2 3">KJZ-9</strain>
    </source>
</reference>
<dbReference type="KEGG" id="rama:IDM48_09025"/>
<protein>
    <submittedName>
        <fullName evidence="2">Uncharacterized protein</fullName>
    </submittedName>
</protein>
<feature type="compositionally biased region" description="Basic and acidic residues" evidence="1">
    <location>
        <begin position="8"/>
        <end position="22"/>
    </location>
</feature>
<feature type="compositionally biased region" description="Basic and acidic residues" evidence="1">
    <location>
        <begin position="171"/>
        <end position="187"/>
    </location>
</feature>
<feature type="compositionally biased region" description="Acidic residues" evidence="1">
    <location>
        <begin position="248"/>
        <end position="264"/>
    </location>
</feature>
<dbReference type="EMBL" id="CP061538">
    <property type="protein sequence ID" value="QNV39510.1"/>
    <property type="molecule type" value="Genomic_DNA"/>
</dbReference>
<gene>
    <name evidence="2" type="ORF">IDM48_09025</name>
</gene>
<dbReference type="AlphaFoldDB" id="A0A7H2BIL4"/>
<feature type="compositionally biased region" description="Basic and acidic residues" evidence="1">
    <location>
        <begin position="223"/>
        <end position="234"/>
    </location>
</feature>
<feature type="compositionally biased region" description="Basic and acidic residues" evidence="1">
    <location>
        <begin position="310"/>
        <end position="338"/>
    </location>
</feature>
<evidence type="ECO:0000256" key="1">
    <source>
        <dbReference type="SAM" id="MobiDB-lite"/>
    </source>
</evidence>
<feature type="region of interest" description="Disordered" evidence="1">
    <location>
        <begin position="163"/>
        <end position="394"/>
    </location>
</feature>
<feature type="compositionally biased region" description="Acidic residues" evidence="1">
    <location>
        <begin position="275"/>
        <end position="285"/>
    </location>
</feature>
<name>A0A7H2BIL4_9MICC</name>
<feature type="compositionally biased region" description="Low complexity" evidence="1">
    <location>
        <begin position="235"/>
        <end position="247"/>
    </location>
</feature>
<evidence type="ECO:0000313" key="3">
    <source>
        <dbReference type="Proteomes" id="UP000516421"/>
    </source>
</evidence>
<organism evidence="2 3">
    <name type="scientific">Rothia amarae</name>
    <dbReference type="NCBI Taxonomy" id="169480"/>
    <lineage>
        <taxon>Bacteria</taxon>
        <taxon>Bacillati</taxon>
        <taxon>Actinomycetota</taxon>
        <taxon>Actinomycetes</taxon>
        <taxon>Micrococcales</taxon>
        <taxon>Micrococcaceae</taxon>
        <taxon>Rothia</taxon>
    </lineage>
</organism>
<dbReference type="Proteomes" id="UP000516421">
    <property type="component" value="Chromosome"/>
</dbReference>
<proteinExistence type="predicted"/>
<feature type="compositionally biased region" description="Polar residues" evidence="1">
    <location>
        <begin position="33"/>
        <end position="44"/>
    </location>
</feature>
<evidence type="ECO:0000313" key="2">
    <source>
        <dbReference type="EMBL" id="QNV39510.1"/>
    </source>
</evidence>
<keyword evidence="3" id="KW-1185">Reference proteome</keyword>
<accession>A0A7H2BIL4</accession>
<feature type="compositionally biased region" description="Basic and acidic residues" evidence="1">
    <location>
        <begin position="381"/>
        <end position="394"/>
    </location>
</feature>
<feature type="region of interest" description="Disordered" evidence="1">
    <location>
        <begin position="1"/>
        <end position="47"/>
    </location>
</feature>
<feature type="compositionally biased region" description="Acidic residues" evidence="1">
    <location>
        <begin position="361"/>
        <end position="371"/>
    </location>
</feature>